<dbReference type="EMBL" id="JAKNCT010000011">
    <property type="protein sequence ID" value="MCG5031615.1"/>
    <property type="molecule type" value="Genomic_DNA"/>
</dbReference>
<sequence>MLSSHQSPLIISASAAARLPRWALLVLLATLALAGFSGHFFWNARDEQVFGLMWTMARGTWADWVLPNIAGQDYSATGPGIAWLGAALIRLSLSVLPPFPVAKISGLLWFALAASSVWYGTWHLARREEAQPISMLFGEEASPRDYSRTVADSATLLFVASFGLLSRIHEIGLPIVVLGCWSMGTAGVIWSLAHKKAGAVAAGVAAGLMTLCGNIAWGGSLLAAELAVIFFVRSFKGGRLSRAGIACGSMAAVVLIWPLSAHFAGVPIDVWAGAWSAVQSSAFAWITPNHATWLLRNFIWYLCPMWPFAVYALYAWHRVIGCTQIMLPLISAGAALVTPLFTAGIPELSLLATAPSVAILAAFGLAALKRRSYENLLDWFSATIFSLGAVGLWCYYIAWRTGFPPKMANSVERLAPGVVPWVEGSLLFATAAMTVLWFAIVAKRLRRRPKALWRGPWLAALGITLFWVEATALFSPGLDAYRSYTPVAREISGKLRLFGYSPADCVFSDGIPSNLRGLLYYSGVHFGAEEKACRFTLSKIKKRDALPSDLIGIPTVYPRSEEAYLIRPGSSKPLQQSYAQHVRDN</sequence>
<dbReference type="Proteomes" id="UP001297600">
    <property type="component" value="Unassembled WGS sequence"/>
</dbReference>
<reference evidence="2 3" key="1">
    <citation type="submission" date="2022-02" db="EMBL/GenBank/DDBJ databases">
        <title>Mesosutterella porci, a novel member of the family Sutterellaceae from pig feces.</title>
        <authorList>
            <person name="Wylensek D."/>
            <person name="Clavel T."/>
        </authorList>
    </citation>
    <scope>NUCLEOTIDE SEQUENCE [LARGE SCALE GENOMIC DNA]</scope>
    <source>
        <strain evidence="3">oilRF-744-wt-GAM-9</strain>
    </source>
</reference>
<feature type="transmembrane region" description="Helical" evidence="1">
    <location>
        <begin position="418"/>
        <end position="439"/>
    </location>
</feature>
<accession>A0ABS9MSM9</accession>
<name>A0ABS9MSM9_9BURK</name>
<evidence type="ECO:0000313" key="2">
    <source>
        <dbReference type="EMBL" id="MCG5031615.1"/>
    </source>
</evidence>
<keyword evidence="1" id="KW-1133">Transmembrane helix</keyword>
<feature type="transmembrane region" description="Helical" evidence="1">
    <location>
        <begin position="21"/>
        <end position="42"/>
    </location>
</feature>
<feature type="transmembrane region" description="Helical" evidence="1">
    <location>
        <begin position="379"/>
        <end position="398"/>
    </location>
</feature>
<keyword evidence="1" id="KW-0812">Transmembrane</keyword>
<feature type="transmembrane region" description="Helical" evidence="1">
    <location>
        <begin position="451"/>
        <end position="468"/>
    </location>
</feature>
<gene>
    <name evidence="2" type="ORF">MAF45_09210</name>
</gene>
<feature type="transmembrane region" description="Helical" evidence="1">
    <location>
        <begin position="325"/>
        <end position="342"/>
    </location>
</feature>
<feature type="transmembrane region" description="Helical" evidence="1">
    <location>
        <begin position="244"/>
        <end position="265"/>
    </location>
</feature>
<feature type="transmembrane region" description="Helical" evidence="1">
    <location>
        <begin position="172"/>
        <end position="193"/>
    </location>
</feature>
<comment type="caution">
    <text evidence="2">The sequence shown here is derived from an EMBL/GenBank/DDBJ whole genome shotgun (WGS) entry which is preliminary data.</text>
</comment>
<keyword evidence="3" id="KW-1185">Reference proteome</keyword>
<proteinExistence type="predicted"/>
<evidence type="ECO:0008006" key="4">
    <source>
        <dbReference type="Google" id="ProtNLM"/>
    </source>
</evidence>
<evidence type="ECO:0000256" key="1">
    <source>
        <dbReference type="SAM" id="Phobius"/>
    </source>
</evidence>
<feature type="transmembrane region" description="Helical" evidence="1">
    <location>
        <begin position="199"/>
        <end position="232"/>
    </location>
</feature>
<organism evidence="2 3">
    <name type="scientific">Mesosutterella porci</name>
    <dbReference type="NCBI Taxonomy" id="2915351"/>
    <lineage>
        <taxon>Bacteria</taxon>
        <taxon>Pseudomonadati</taxon>
        <taxon>Pseudomonadota</taxon>
        <taxon>Betaproteobacteria</taxon>
        <taxon>Burkholderiales</taxon>
        <taxon>Sutterellaceae</taxon>
        <taxon>Mesosutterella</taxon>
    </lineage>
</organism>
<feature type="transmembrane region" description="Helical" evidence="1">
    <location>
        <begin position="348"/>
        <end position="367"/>
    </location>
</feature>
<evidence type="ECO:0000313" key="3">
    <source>
        <dbReference type="Proteomes" id="UP001297600"/>
    </source>
</evidence>
<protein>
    <recommendedName>
        <fullName evidence="4">Glycosyltransferase RgtA/B/C/D-like domain-containing protein</fullName>
    </recommendedName>
</protein>
<feature type="transmembrane region" description="Helical" evidence="1">
    <location>
        <begin position="298"/>
        <end position="316"/>
    </location>
</feature>
<keyword evidence="1" id="KW-0472">Membrane</keyword>
<dbReference type="RefSeq" id="WP_237979781.1">
    <property type="nucleotide sequence ID" value="NZ_JAKNCT010000011.1"/>
</dbReference>